<dbReference type="EMBL" id="BJZV01000002">
    <property type="protein sequence ID" value="GEP08694.1"/>
    <property type="molecule type" value="Genomic_DNA"/>
</dbReference>
<name>A0A512JFH6_9HYPH</name>
<accession>A0A512JFH6</accession>
<dbReference type="RefSeq" id="WP_147045032.1">
    <property type="nucleotide sequence ID" value="NZ_BJZV01000002.1"/>
</dbReference>
<evidence type="ECO:0000313" key="3">
    <source>
        <dbReference type="Proteomes" id="UP000321750"/>
    </source>
</evidence>
<keyword evidence="1" id="KW-0732">Signal</keyword>
<evidence type="ECO:0000256" key="1">
    <source>
        <dbReference type="SAM" id="SignalP"/>
    </source>
</evidence>
<organism evidence="2 3">
    <name type="scientific">Methylobacterium gnaphalii</name>
    <dbReference type="NCBI Taxonomy" id="1010610"/>
    <lineage>
        <taxon>Bacteria</taxon>
        <taxon>Pseudomonadati</taxon>
        <taxon>Pseudomonadota</taxon>
        <taxon>Alphaproteobacteria</taxon>
        <taxon>Hyphomicrobiales</taxon>
        <taxon>Methylobacteriaceae</taxon>
        <taxon>Methylobacterium</taxon>
    </lineage>
</organism>
<keyword evidence="3" id="KW-1185">Reference proteome</keyword>
<dbReference type="AlphaFoldDB" id="A0A512JFH6"/>
<reference evidence="2 3" key="1">
    <citation type="submission" date="2019-07" db="EMBL/GenBank/DDBJ databases">
        <title>Whole genome shotgun sequence of Methylobacterium gnaphalii NBRC 107716.</title>
        <authorList>
            <person name="Hosoyama A."/>
            <person name="Uohara A."/>
            <person name="Ohji S."/>
            <person name="Ichikawa N."/>
        </authorList>
    </citation>
    <scope>NUCLEOTIDE SEQUENCE [LARGE SCALE GENOMIC DNA]</scope>
    <source>
        <strain evidence="2 3">NBRC 107716</strain>
    </source>
</reference>
<dbReference type="OrthoDB" id="7376020at2"/>
<dbReference type="Proteomes" id="UP000321750">
    <property type="component" value="Unassembled WGS sequence"/>
</dbReference>
<feature type="chain" id="PRO_5021954339" evidence="1">
    <location>
        <begin position="21"/>
        <end position="175"/>
    </location>
</feature>
<feature type="signal peptide" evidence="1">
    <location>
        <begin position="1"/>
        <end position="20"/>
    </location>
</feature>
<gene>
    <name evidence="2" type="ORF">MGN01_05390</name>
</gene>
<evidence type="ECO:0000313" key="2">
    <source>
        <dbReference type="EMBL" id="GEP08694.1"/>
    </source>
</evidence>
<sequence>MRASASALLVLIALAGGAAAADEPAKPEADVCASFDWPLARELAWFSAPDLPTAASGATLPADRPAVLLTLKPAAEADLPQAPSREPKPGSFAGYVRVPAPAAPGEVQVTLSGEGWIDVAPEGGAVLKPGAHSGRKGCATLRKSVRFKVDAKPLVVSVSNAPAETVRIAVTPVEK</sequence>
<protein>
    <submittedName>
        <fullName evidence="2">Uncharacterized protein</fullName>
    </submittedName>
</protein>
<proteinExistence type="predicted"/>
<comment type="caution">
    <text evidence="2">The sequence shown here is derived from an EMBL/GenBank/DDBJ whole genome shotgun (WGS) entry which is preliminary data.</text>
</comment>